<organism evidence="3 4">
    <name type="scientific">Pontibacter populi</name>
    <dbReference type="NCBI Taxonomy" id="890055"/>
    <lineage>
        <taxon>Bacteria</taxon>
        <taxon>Pseudomonadati</taxon>
        <taxon>Bacteroidota</taxon>
        <taxon>Cytophagia</taxon>
        <taxon>Cytophagales</taxon>
        <taxon>Hymenobacteraceae</taxon>
        <taxon>Pontibacter</taxon>
    </lineage>
</organism>
<dbReference type="EMBL" id="JAHWXQ010000002">
    <property type="protein sequence ID" value="MBW3365379.1"/>
    <property type="molecule type" value="Genomic_DNA"/>
</dbReference>
<feature type="transmembrane region" description="Helical" evidence="1">
    <location>
        <begin position="168"/>
        <end position="186"/>
    </location>
</feature>
<comment type="caution">
    <text evidence="3">The sequence shown here is derived from an EMBL/GenBank/DDBJ whole genome shotgun (WGS) entry which is preliminary data.</text>
</comment>
<keyword evidence="4" id="KW-1185">Reference proteome</keyword>
<gene>
    <name evidence="3" type="ORF">KYK27_10010</name>
</gene>
<evidence type="ECO:0000313" key="3">
    <source>
        <dbReference type="EMBL" id="MBW3365379.1"/>
    </source>
</evidence>
<keyword evidence="3" id="KW-0482">Metalloprotease</keyword>
<dbReference type="Proteomes" id="UP000774935">
    <property type="component" value="Unassembled WGS sequence"/>
</dbReference>
<feature type="transmembrane region" description="Helical" evidence="1">
    <location>
        <begin position="74"/>
        <end position="95"/>
    </location>
</feature>
<feature type="transmembrane region" description="Helical" evidence="1">
    <location>
        <begin position="191"/>
        <end position="208"/>
    </location>
</feature>
<feature type="domain" description="CAAX prenyl protease 2/Lysostaphin resistance protein A-like" evidence="2">
    <location>
        <begin position="112"/>
        <end position="203"/>
    </location>
</feature>
<dbReference type="PANTHER" id="PTHR39430">
    <property type="entry name" value="MEMBRANE-ASSOCIATED PROTEASE-RELATED"/>
    <property type="match status" value="1"/>
</dbReference>
<sequence length="271" mass="30523">MKNKISLLLWIIGFILLNLYFNGIPKLIQLDVLPWLGYAGGFFLLAFLVARYLLRLKGVNSFGLPMQKGWMRDLGIGFLVGSTVWALKYLIYYSLGKFDVTGLMDTGFIVGMLAQALLGMLLVSAINDIMIRGYWFAYLKKENLLKWFMLVTTVLYVADDFWNEGFGWQNMLFSAILGLALAYTVLKTNAIWMAIGIHFGSNMLYRVMAGFDGRGIFKLENVTGGAMYEYVGLTITALLLPLVYLLLRNRNVTARATAQTIATELPETKLI</sequence>
<dbReference type="PANTHER" id="PTHR39430:SF1">
    <property type="entry name" value="PROTEASE"/>
    <property type="match status" value="1"/>
</dbReference>
<feature type="transmembrane region" description="Helical" evidence="1">
    <location>
        <begin position="107"/>
        <end position="131"/>
    </location>
</feature>
<evidence type="ECO:0000259" key="2">
    <source>
        <dbReference type="Pfam" id="PF02517"/>
    </source>
</evidence>
<keyword evidence="1" id="KW-1133">Transmembrane helix</keyword>
<keyword evidence="1" id="KW-0812">Transmembrane</keyword>
<protein>
    <submittedName>
        <fullName evidence="3">CPBP family intramembrane metalloprotease</fullName>
    </submittedName>
</protein>
<dbReference type="GO" id="GO:0008237">
    <property type="term" value="F:metallopeptidase activity"/>
    <property type="evidence" value="ECO:0007669"/>
    <property type="project" value="UniProtKB-KW"/>
</dbReference>
<reference evidence="3 4" key="1">
    <citation type="submission" date="2021-07" db="EMBL/GenBank/DDBJ databases">
        <authorList>
            <person name="Kim M.K."/>
        </authorList>
    </citation>
    <scope>NUCLEOTIDE SEQUENCE [LARGE SCALE GENOMIC DNA]</scope>
    <source>
        <strain evidence="3 4">HLY7-15</strain>
    </source>
</reference>
<name>A0ABS6XCL2_9BACT</name>
<evidence type="ECO:0000256" key="1">
    <source>
        <dbReference type="SAM" id="Phobius"/>
    </source>
</evidence>
<dbReference type="Pfam" id="PF02517">
    <property type="entry name" value="Rce1-like"/>
    <property type="match status" value="1"/>
</dbReference>
<feature type="transmembrane region" description="Helical" evidence="1">
    <location>
        <begin position="35"/>
        <end position="54"/>
    </location>
</feature>
<evidence type="ECO:0000313" key="4">
    <source>
        <dbReference type="Proteomes" id="UP000774935"/>
    </source>
</evidence>
<feature type="transmembrane region" description="Helical" evidence="1">
    <location>
        <begin position="143"/>
        <end position="162"/>
    </location>
</feature>
<dbReference type="InterPro" id="IPR003675">
    <property type="entry name" value="Rce1/LyrA-like_dom"/>
</dbReference>
<keyword evidence="1" id="KW-0472">Membrane</keyword>
<feature type="transmembrane region" description="Helical" evidence="1">
    <location>
        <begin position="228"/>
        <end position="247"/>
    </location>
</feature>
<keyword evidence="3" id="KW-0645">Protease</keyword>
<proteinExistence type="predicted"/>
<feature type="transmembrane region" description="Helical" evidence="1">
    <location>
        <begin position="7"/>
        <end position="23"/>
    </location>
</feature>
<dbReference type="RefSeq" id="WP_199109875.1">
    <property type="nucleotide sequence ID" value="NZ_JAHWXQ010000002.1"/>
</dbReference>
<keyword evidence="3" id="KW-0378">Hydrolase</keyword>
<accession>A0ABS6XCL2</accession>